<dbReference type="Pfam" id="PF15922">
    <property type="entry name" value="YjeJ"/>
    <property type="match status" value="1"/>
</dbReference>
<organism evidence="1 2">
    <name type="scientific">Enterobacter kobei</name>
    <dbReference type="NCBI Taxonomy" id="208224"/>
    <lineage>
        <taxon>Bacteria</taxon>
        <taxon>Pseudomonadati</taxon>
        <taxon>Pseudomonadota</taxon>
        <taxon>Gammaproteobacteria</taxon>
        <taxon>Enterobacterales</taxon>
        <taxon>Enterobacteriaceae</taxon>
        <taxon>Enterobacter</taxon>
        <taxon>Enterobacter cloacae complex</taxon>
    </lineage>
</organism>
<proteinExistence type="predicted"/>
<evidence type="ECO:0000313" key="2">
    <source>
        <dbReference type="Proteomes" id="UP000682928"/>
    </source>
</evidence>
<accession>A0AA86J9P7</accession>
<reference evidence="1" key="1">
    <citation type="submission" date="2021-04" db="EMBL/GenBank/DDBJ databases">
        <title>Difference and commonality of drug resistance evolution in various bacteria. and drug sensitivity profiles.</title>
        <authorList>
            <person name="Maeda T."/>
            <person name="Shibai A."/>
            <person name="Kawada K."/>
            <person name="Kotani H."/>
            <person name="Tarusawa Y."/>
            <person name="Tanabe K."/>
            <person name="Furusawa C."/>
        </authorList>
    </citation>
    <scope>NUCLEOTIDE SEQUENCE</scope>
    <source>
        <strain evidence="1">JCM 8580</strain>
    </source>
</reference>
<sequence>MPLTIHGLNAGVIRHDNDFVALALKINHAPDNDSLLFFPLLPLKDLLICLEYHLPASNVADDVAGMLHSNAPVLVEEELKNADVQQRVEHVTLLDDAENSLTIAFTCNNGETLNLNIADTHIPALVSLIIRAMNNAGLRAVVESVSSMVDFLPLYDVDCQDDAQLEYDTYQHPEWKHRLFSHYLVVIYQYKNDQGEARTSGSVIKTRAPSASKDTQGIVKRPLRFSHRLRKLDNTPCKVFVRTLAAGNKVTLTQAQCLHAVHNLRLHAEHSAA</sequence>
<evidence type="ECO:0008006" key="3">
    <source>
        <dbReference type="Google" id="ProtNLM"/>
    </source>
</evidence>
<name>A0AA86J9P7_9ENTR</name>
<gene>
    <name evidence="1" type="primary">yjeJ</name>
    <name evidence="1" type="ORF">ENKO_39170</name>
</gene>
<dbReference type="AlphaFoldDB" id="A0AA86J9P7"/>
<dbReference type="RefSeq" id="WP_212817234.1">
    <property type="nucleotide sequence ID" value="NZ_AP024590.1"/>
</dbReference>
<dbReference type="InterPro" id="IPR031810">
    <property type="entry name" value="YjeJ-like"/>
</dbReference>
<dbReference type="Proteomes" id="UP000682928">
    <property type="component" value="Chromosome"/>
</dbReference>
<dbReference type="EMBL" id="AP024590">
    <property type="protein sequence ID" value="BCU57323.1"/>
    <property type="molecule type" value="Genomic_DNA"/>
</dbReference>
<protein>
    <recommendedName>
        <fullName evidence="3">Inner membrane protein</fullName>
    </recommendedName>
</protein>
<evidence type="ECO:0000313" key="1">
    <source>
        <dbReference type="EMBL" id="BCU57323.1"/>
    </source>
</evidence>